<evidence type="ECO:0000313" key="1">
    <source>
        <dbReference type="EMBL" id="HIZ58536.1"/>
    </source>
</evidence>
<comment type="caution">
    <text evidence="1">The sequence shown here is derived from an EMBL/GenBank/DDBJ whole genome shotgun (WGS) entry which is preliminary data.</text>
</comment>
<reference evidence="1" key="1">
    <citation type="journal article" date="2021" name="PeerJ">
        <title>Extensive microbial diversity within the chicken gut microbiome revealed by metagenomics and culture.</title>
        <authorList>
            <person name="Gilroy R."/>
            <person name="Ravi A."/>
            <person name="Getino M."/>
            <person name="Pursley I."/>
            <person name="Horton D.L."/>
            <person name="Alikhan N.F."/>
            <person name="Baker D."/>
            <person name="Gharbi K."/>
            <person name="Hall N."/>
            <person name="Watson M."/>
            <person name="Adriaenssens E.M."/>
            <person name="Foster-Nyarko E."/>
            <person name="Jarju S."/>
            <person name="Secka A."/>
            <person name="Antonio M."/>
            <person name="Oren A."/>
            <person name="Chaudhuri R.R."/>
            <person name="La Ragione R."/>
            <person name="Hildebrand F."/>
            <person name="Pallen M.J."/>
        </authorList>
    </citation>
    <scope>NUCLEOTIDE SEQUENCE</scope>
    <source>
        <strain evidence="1">ChiBcec16-3735</strain>
    </source>
</reference>
<proteinExistence type="predicted"/>
<accession>A0A9D2FH86</accession>
<evidence type="ECO:0000313" key="2">
    <source>
        <dbReference type="Proteomes" id="UP000824065"/>
    </source>
</evidence>
<protein>
    <submittedName>
        <fullName evidence="1">Uncharacterized protein</fullName>
    </submittedName>
</protein>
<dbReference type="EMBL" id="DXBJ01000058">
    <property type="protein sequence ID" value="HIZ58536.1"/>
    <property type="molecule type" value="Genomic_DNA"/>
</dbReference>
<dbReference type="Proteomes" id="UP000824065">
    <property type="component" value="Unassembled WGS sequence"/>
</dbReference>
<dbReference type="AlphaFoldDB" id="A0A9D2FH86"/>
<organism evidence="1 2">
    <name type="scientific">Candidatus Faecalibacterium gallistercoris</name>
    <dbReference type="NCBI Taxonomy" id="2838579"/>
    <lineage>
        <taxon>Bacteria</taxon>
        <taxon>Bacillati</taxon>
        <taxon>Bacillota</taxon>
        <taxon>Clostridia</taxon>
        <taxon>Eubacteriales</taxon>
        <taxon>Oscillospiraceae</taxon>
        <taxon>Faecalibacterium</taxon>
    </lineage>
</organism>
<gene>
    <name evidence="1" type="ORF">H9725_08160</name>
</gene>
<sequence>MVFRFRAEGTEAALGPEAAEGSDFSFERHYKQKMTSKCRFLYAVQDSICLKMILYQEKA</sequence>
<reference evidence="1" key="2">
    <citation type="submission" date="2021-04" db="EMBL/GenBank/DDBJ databases">
        <authorList>
            <person name="Gilroy R."/>
        </authorList>
    </citation>
    <scope>NUCLEOTIDE SEQUENCE</scope>
    <source>
        <strain evidence="1">ChiBcec16-3735</strain>
    </source>
</reference>
<name>A0A9D2FH86_9FIRM</name>